<dbReference type="GeneID" id="92355098"/>
<dbReference type="RefSeq" id="WP_369609735.1">
    <property type="nucleotide sequence ID" value="NZ_AP031322.1"/>
</dbReference>
<gene>
    <name evidence="1" type="ORF">SJAV_21480</name>
</gene>
<proteinExistence type="predicted"/>
<protein>
    <submittedName>
        <fullName evidence="1">Uncharacterized protein</fullName>
    </submittedName>
</protein>
<dbReference type="KEGG" id="sjv:SJAV_21480"/>
<organism evidence="1">
    <name type="scientific">Sulfurisphaera javensis</name>
    <dbReference type="NCBI Taxonomy" id="2049879"/>
    <lineage>
        <taxon>Archaea</taxon>
        <taxon>Thermoproteota</taxon>
        <taxon>Thermoprotei</taxon>
        <taxon>Sulfolobales</taxon>
        <taxon>Sulfolobaceae</taxon>
        <taxon>Sulfurisphaera</taxon>
    </lineage>
</organism>
<sequence>MECLEVADYLESIGIKKSYEEICNIFDLFFKKNEEVGFNKIYSKIATIDYFLGRDVKKDIKKLYYIESFLELVSEIPLRALTVGELMSFINCNKLLKSINYFQRLFLGDLGKDYTSESKKRFTLGIRDLGLGGPSIKIKSKKSKEFTFALASKLHLLSPCVEIENGIILDTGFTNIDTILAYLDCGGNLKNEKNCNERWSSKIEINDKNDVILVFVDGKVMGNYKIKKKGKYIVMVRKS</sequence>
<reference evidence="1" key="1">
    <citation type="submission" date="2024-03" db="EMBL/GenBank/DDBJ databases">
        <title>Complete genome sequence of Sulfurisphaera javensis strain KD-1.</title>
        <authorList>
            <person name="Sakai H."/>
            <person name="Nur N."/>
            <person name="Suwanto A."/>
            <person name="Kurosawa N."/>
        </authorList>
    </citation>
    <scope>NUCLEOTIDE SEQUENCE</scope>
    <source>
        <strain evidence="1">KD-1</strain>
    </source>
</reference>
<evidence type="ECO:0000313" key="1">
    <source>
        <dbReference type="EMBL" id="BFH74204.1"/>
    </source>
</evidence>
<accession>A0AAT9GTF6</accession>
<dbReference type="AlphaFoldDB" id="A0AAT9GTF6"/>
<dbReference type="EMBL" id="AP031322">
    <property type="protein sequence ID" value="BFH74204.1"/>
    <property type="molecule type" value="Genomic_DNA"/>
</dbReference>
<name>A0AAT9GTF6_9CREN</name>